<dbReference type="Gene3D" id="1.10.510.10">
    <property type="entry name" value="Transferase(Phosphotransferase) domain 1"/>
    <property type="match status" value="1"/>
</dbReference>
<evidence type="ECO:0000259" key="1">
    <source>
        <dbReference type="PROSITE" id="PS50011"/>
    </source>
</evidence>
<dbReference type="GO" id="GO:0004672">
    <property type="term" value="F:protein kinase activity"/>
    <property type="evidence" value="ECO:0007669"/>
    <property type="project" value="InterPro"/>
</dbReference>
<dbReference type="InterPro" id="IPR000719">
    <property type="entry name" value="Prot_kinase_dom"/>
</dbReference>
<dbReference type="VEuPathDB" id="FungiDB:BO71DRAFT_449652"/>
<sequence length="379" mass="42583">MNSVSASSPPALRPPARLELKSYSENQDFLAEGKPEPSSRSQNLIYLLDDNRWWVRVTLLGTIGGLIHDAKREQTSKRERRQLFQNFITRISYKSLPLLADTVTEIIIGEYTATIGLESELVFDGATDMMNIRDSPLRCRVQEDPLRVIYPSCDEFPAFRKINKEELENATEITDGIVNRPLYQPRDTDVIRMEMENLQHFAGSANIVQAVGVAVSTNPYMTSKSGDGPLVVTGILFKAYAGWSLQQYSWKQWAIQIGTALNSFHEAHKTHMDLKPSNIVLDGEGNAILIDISGVGGITHQWCAPEIRDEMSPFDLPFEKRQLHDVWAYGNLLSVIVSQAGDGRYVETLNRVATCLMENEFEARMTLSTAISQLKDADK</sequence>
<gene>
    <name evidence="2" type="ORF">BO71DRAFT_449652</name>
</gene>
<feature type="domain" description="Protein kinase" evidence="1">
    <location>
        <begin position="100"/>
        <end position="379"/>
    </location>
</feature>
<dbReference type="Proteomes" id="UP000247810">
    <property type="component" value="Unassembled WGS sequence"/>
</dbReference>
<dbReference type="GO" id="GO:0005524">
    <property type="term" value="F:ATP binding"/>
    <property type="evidence" value="ECO:0007669"/>
    <property type="project" value="InterPro"/>
</dbReference>
<dbReference type="EMBL" id="KZ825860">
    <property type="protein sequence ID" value="PYH95073.1"/>
    <property type="molecule type" value="Genomic_DNA"/>
</dbReference>
<dbReference type="PROSITE" id="PS50011">
    <property type="entry name" value="PROTEIN_KINASE_DOM"/>
    <property type="match status" value="1"/>
</dbReference>
<protein>
    <submittedName>
        <fullName evidence="2">Kinase domain protein</fullName>
    </submittedName>
</protein>
<evidence type="ECO:0000313" key="2">
    <source>
        <dbReference type="EMBL" id="PYH95073.1"/>
    </source>
</evidence>
<proteinExistence type="predicted"/>
<keyword evidence="2" id="KW-0808">Transferase</keyword>
<reference evidence="2 3" key="1">
    <citation type="submission" date="2018-02" db="EMBL/GenBank/DDBJ databases">
        <title>The genomes of Aspergillus section Nigri reveals drivers in fungal speciation.</title>
        <authorList>
            <consortium name="DOE Joint Genome Institute"/>
            <person name="Vesth T.C."/>
            <person name="Nybo J."/>
            <person name="Theobald S."/>
            <person name="Brandl J."/>
            <person name="Frisvad J.C."/>
            <person name="Nielsen K.F."/>
            <person name="Lyhne E.K."/>
            <person name="Kogle M.E."/>
            <person name="Kuo A."/>
            <person name="Riley R."/>
            <person name="Clum A."/>
            <person name="Nolan M."/>
            <person name="Lipzen A."/>
            <person name="Salamov A."/>
            <person name="Henrissat B."/>
            <person name="Wiebenga A."/>
            <person name="De vries R.P."/>
            <person name="Grigoriev I.V."/>
            <person name="Mortensen U.H."/>
            <person name="Andersen M.R."/>
            <person name="Baker S.E."/>
        </authorList>
    </citation>
    <scope>NUCLEOTIDE SEQUENCE [LARGE SCALE GENOMIC DNA]</scope>
    <source>
        <strain evidence="2 3">CBS 707.79</strain>
    </source>
</reference>
<keyword evidence="2" id="KW-0418">Kinase</keyword>
<dbReference type="OrthoDB" id="4062651at2759"/>
<dbReference type="SMART" id="SM00220">
    <property type="entry name" value="S_TKc"/>
    <property type="match status" value="1"/>
</dbReference>
<accession>A0A319DUS4</accession>
<name>A0A319DUS4_9EURO</name>
<evidence type="ECO:0000313" key="3">
    <source>
        <dbReference type="Proteomes" id="UP000247810"/>
    </source>
</evidence>
<dbReference type="InterPro" id="IPR011009">
    <property type="entry name" value="Kinase-like_dom_sf"/>
</dbReference>
<dbReference type="STRING" id="1448320.A0A319DUS4"/>
<dbReference type="AlphaFoldDB" id="A0A319DUS4"/>
<dbReference type="SUPFAM" id="SSF56112">
    <property type="entry name" value="Protein kinase-like (PK-like)"/>
    <property type="match status" value="1"/>
</dbReference>
<organism evidence="2 3">
    <name type="scientific">Aspergillus ellipticus CBS 707.79</name>
    <dbReference type="NCBI Taxonomy" id="1448320"/>
    <lineage>
        <taxon>Eukaryota</taxon>
        <taxon>Fungi</taxon>
        <taxon>Dikarya</taxon>
        <taxon>Ascomycota</taxon>
        <taxon>Pezizomycotina</taxon>
        <taxon>Eurotiomycetes</taxon>
        <taxon>Eurotiomycetidae</taxon>
        <taxon>Eurotiales</taxon>
        <taxon>Aspergillaceae</taxon>
        <taxon>Aspergillus</taxon>
        <taxon>Aspergillus subgen. Circumdati</taxon>
    </lineage>
</organism>
<dbReference type="Pfam" id="PF00069">
    <property type="entry name" value="Pkinase"/>
    <property type="match status" value="1"/>
</dbReference>
<keyword evidence="3" id="KW-1185">Reference proteome</keyword>